<dbReference type="Pfam" id="PF14433">
    <property type="entry name" value="SUKH-3"/>
    <property type="match status" value="1"/>
</dbReference>
<gene>
    <name evidence="1" type="ORF">O0554_14160</name>
</gene>
<proteinExistence type="predicted"/>
<evidence type="ECO:0000313" key="2">
    <source>
        <dbReference type="Proteomes" id="UP001077662"/>
    </source>
</evidence>
<comment type="caution">
    <text evidence="1">The sequence shown here is derived from an EMBL/GenBank/DDBJ whole genome shotgun (WGS) entry which is preliminary data.</text>
</comment>
<organism evidence="1 2">
    <name type="scientific">Brevibacillus laterosporus</name>
    <name type="common">Bacillus laterosporus</name>
    <dbReference type="NCBI Taxonomy" id="1465"/>
    <lineage>
        <taxon>Bacteria</taxon>
        <taxon>Bacillati</taxon>
        <taxon>Bacillota</taxon>
        <taxon>Bacilli</taxon>
        <taxon>Bacillales</taxon>
        <taxon>Paenibacillaceae</taxon>
        <taxon>Brevibacillus</taxon>
    </lineage>
</organism>
<reference evidence="1" key="1">
    <citation type="submission" date="2022-09" db="EMBL/GenBank/DDBJ databases">
        <title>Genome analysis and characterization of larvicidal activity of Brevibacillus strains.</title>
        <authorList>
            <person name="Patrusheva E.V."/>
            <person name="Izotova A.O."/>
            <person name="Toshchakov S.V."/>
            <person name="Sineoky S.P."/>
        </authorList>
    </citation>
    <scope>NUCLEOTIDE SEQUENCE</scope>
    <source>
        <strain evidence="1">VKPM_B-13247</strain>
    </source>
</reference>
<sequence length="131" mass="15213">MGFKEDNIEPSPYSLEVLEKFGGIKIKTHATGFSRFEYFTELVIDPKRGVVMPEEITEFEEVIGEKLTPLGFFPRSDLDIFVSETGYYYFAGSNEFMYIARVGDCFLEAVESYFNNQYLDKSRFPNLYSKE</sequence>
<accession>A0AAP3G808</accession>
<evidence type="ECO:0000313" key="1">
    <source>
        <dbReference type="EMBL" id="MCZ0808038.1"/>
    </source>
</evidence>
<dbReference type="InterPro" id="IPR025850">
    <property type="entry name" value="SUKH-3"/>
</dbReference>
<dbReference type="Proteomes" id="UP001077662">
    <property type="component" value="Unassembled WGS sequence"/>
</dbReference>
<name>A0AAP3G808_BRELA</name>
<dbReference type="AlphaFoldDB" id="A0AAP3G808"/>
<protein>
    <submittedName>
        <fullName evidence="1">SUKH-3 domain-containing protein</fullName>
    </submittedName>
</protein>
<dbReference type="EMBL" id="JAPTNE010000017">
    <property type="protein sequence ID" value="MCZ0808038.1"/>
    <property type="molecule type" value="Genomic_DNA"/>
</dbReference>
<dbReference type="RefSeq" id="WP_181023678.1">
    <property type="nucleotide sequence ID" value="NZ_JANSGW010000017.1"/>
</dbReference>